<gene>
    <name evidence="5" type="ORF">GQF03_13645</name>
</gene>
<dbReference type="Proteomes" id="UP000445696">
    <property type="component" value="Unassembled WGS sequence"/>
</dbReference>
<proteinExistence type="predicted"/>
<evidence type="ECO:0000256" key="3">
    <source>
        <dbReference type="ARBA" id="ARBA00023163"/>
    </source>
</evidence>
<dbReference type="AlphaFoldDB" id="A0A845MJ88"/>
<dbReference type="PANTHER" id="PTHR46797">
    <property type="entry name" value="HTH-TYPE TRANSCRIPTIONAL REGULATOR"/>
    <property type="match status" value="1"/>
</dbReference>
<organism evidence="5 6">
    <name type="scientific">Sneathiella chungangensis</name>
    <dbReference type="NCBI Taxonomy" id="1418234"/>
    <lineage>
        <taxon>Bacteria</taxon>
        <taxon>Pseudomonadati</taxon>
        <taxon>Pseudomonadota</taxon>
        <taxon>Alphaproteobacteria</taxon>
        <taxon>Sneathiellales</taxon>
        <taxon>Sneathiellaceae</taxon>
        <taxon>Sneathiella</taxon>
    </lineage>
</organism>
<dbReference type="InterPro" id="IPR010982">
    <property type="entry name" value="Lambda_DNA-bd_dom_sf"/>
</dbReference>
<reference evidence="5 6" key="1">
    <citation type="journal article" date="2014" name="Int. J. Syst. Evol. Microbiol.">
        <title>Sneathiella chungangensis sp. nov., isolated from a marine sand, and emended description of the genus Sneathiella.</title>
        <authorList>
            <person name="Siamphan C."/>
            <person name="Kim H."/>
            <person name="Lee J.S."/>
            <person name="Kim W."/>
        </authorList>
    </citation>
    <scope>NUCLEOTIDE SEQUENCE [LARGE SCALE GENOMIC DNA]</scope>
    <source>
        <strain evidence="5 6">KCTC 32476</strain>
    </source>
</reference>
<sequence>MKDLKDHLSTTLKQLRKDRGWSLDAAAAATGVSKAMLGQIERGESSPTTAVLWKLATGFKVSVSSLMEPLPEITADTVIRDAQVIRNIPGDKGMAVAPLFPFEPRFGFDLMELTFMPGYERLSEPHEPGVIEHITVISGKMEILTDDIWHPLEMGQTIRFRGDRTHGYRNRSDEKAVTLSVIHYPHRA</sequence>
<protein>
    <submittedName>
        <fullName evidence="5">Helix-turn-helix domain-containing protein</fullName>
    </submittedName>
</protein>
<comment type="caution">
    <text evidence="5">The sequence shown here is derived from an EMBL/GenBank/DDBJ whole genome shotgun (WGS) entry which is preliminary data.</text>
</comment>
<name>A0A845MJ88_9PROT</name>
<keyword evidence="6" id="KW-1185">Reference proteome</keyword>
<dbReference type="RefSeq" id="WP_161339851.1">
    <property type="nucleotide sequence ID" value="NZ_JBHSDG010000003.1"/>
</dbReference>
<dbReference type="Pfam" id="PF07883">
    <property type="entry name" value="Cupin_2"/>
    <property type="match status" value="1"/>
</dbReference>
<dbReference type="InterPro" id="IPR011051">
    <property type="entry name" value="RmlC_Cupin_sf"/>
</dbReference>
<accession>A0A845MJ88</accession>
<dbReference type="InterPro" id="IPR013096">
    <property type="entry name" value="Cupin_2"/>
</dbReference>
<dbReference type="PROSITE" id="PS50943">
    <property type="entry name" value="HTH_CROC1"/>
    <property type="match status" value="1"/>
</dbReference>
<dbReference type="InterPro" id="IPR014710">
    <property type="entry name" value="RmlC-like_jellyroll"/>
</dbReference>
<dbReference type="SMART" id="SM00530">
    <property type="entry name" value="HTH_XRE"/>
    <property type="match status" value="1"/>
</dbReference>
<dbReference type="CDD" id="cd00093">
    <property type="entry name" value="HTH_XRE"/>
    <property type="match status" value="1"/>
</dbReference>
<dbReference type="SUPFAM" id="SSF47413">
    <property type="entry name" value="lambda repressor-like DNA-binding domains"/>
    <property type="match status" value="1"/>
</dbReference>
<dbReference type="SUPFAM" id="SSF51182">
    <property type="entry name" value="RmlC-like cupins"/>
    <property type="match status" value="1"/>
</dbReference>
<evidence type="ECO:0000256" key="1">
    <source>
        <dbReference type="ARBA" id="ARBA00023015"/>
    </source>
</evidence>
<dbReference type="InterPro" id="IPR050807">
    <property type="entry name" value="TransReg_Diox_bact_type"/>
</dbReference>
<dbReference type="GO" id="GO:0005829">
    <property type="term" value="C:cytosol"/>
    <property type="evidence" value="ECO:0007669"/>
    <property type="project" value="TreeGrafter"/>
</dbReference>
<keyword evidence="1" id="KW-0805">Transcription regulation</keyword>
<dbReference type="PANTHER" id="PTHR46797:SF23">
    <property type="entry name" value="HTH-TYPE TRANSCRIPTIONAL REGULATOR SUTR"/>
    <property type="match status" value="1"/>
</dbReference>
<evidence type="ECO:0000313" key="5">
    <source>
        <dbReference type="EMBL" id="MZR23376.1"/>
    </source>
</evidence>
<dbReference type="Gene3D" id="2.60.120.10">
    <property type="entry name" value="Jelly Rolls"/>
    <property type="match status" value="1"/>
</dbReference>
<keyword evidence="2" id="KW-0238">DNA-binding</keyword>
<dbReference type="CDD" id="cd02209">
    <property type="entry name" value="cupin_XRE_C"/>
    <property type="match status" value="1"/>
</dbReference>
<evidence type="ECO:0000313" key="6">
    <source>
        <dbReference type="Proteomes" id="UP000445696"/>
    </source>
</evidence>
<dbReference type="OrthoDB" id="189170at2"/>
<dbReference type="GO" id="GO:0003677">
    <property type="term" value="F:DNA binding"/>
    <property type="evidence" value="ECO:0007669"/>
    <property type="project" value="UniProtKB-KW"/>
</dbReference>
<dbReference type="GO" id="GO:0003700">
    <property type="term" value="F:DNA-binding transcription factor activity"/>
    <property type="evidence" value="ECO:0007669"/>
    <property type="project" value="TreeGrafter"/>
</dbReference>
<keyword evidence="3" id="KW-0804">Transcription</keyword>
<dbReference type="InterPro" id="IPR001387">
    <property type="entry name" value="Cro/C1-type_HTH"/>
</dbReference>
<dbReference type="Pfam" id="PF01381">
    <property type="entry name" value="HTH_3"/>
    <property type="match status" value="1"/>
</dbReference>
<evidence type="ECO:0000256" key="2">
    <source>
        <dbReference type="ARBA" id="ARBA00023125"/>
    </source>
</evidence>
<dbReference type="Gene3D" id="1.10.260.40">
    <property type="entry name" value="lambda repressor-like DNA-binding domains"/>
    <property type="match status" value="1"/>
</dbReference>
<feature type="domain" description="HTH cro/C1-type" evidence="4">
    <location>
        <begin position="12"/>
        <end position="66"/>
    </location>
</feature>
<evidence type="ECO:0000259" key="4">
    <source>
        <dbReference type="PROSITE" id="PS50943"/>
    </source>
</evidence>
<dbReference type="EMBL" id="WTVA01000015">
    <property type="protein sequence ID" value="MZR23376.1"/>
    <property type="molecule type" value="Genomic_DNA"/>
</dbReference>